<organism evidence="1 2">
    <name type="scientific">Reticulomyxa filosa</name>
    <dbReference type="NCBI Taxonomy" id="46433"/>
    <lineage>
        <taxon>Eukaryota</taxon>
        <taxon>Sar</taxon>
        <taxon>Rhizaria</taxon>
        <taxon>Retaria</taxon>
        <taxon>Foraminifera</taxon>
        <taxon>Monothalamids</taxon>
        <taxon>Reticulomyxidae</taxon>
        <taxon>Reticulomyxa</taxon>
    </lineage>
</organism>
<dbReference type="EMBL" id="ASPP01019091">
    <property type="protein sequence ID" value="ETO15471.1"/>
    <property type="molecule type" value="Genomic_DNA"/>
</dbReference>
<comment type="caution">
    <text evidence="1">The sequence shown here is derived from an EMBL/GenBank/DDBJ whole genome shotgun (WGS) entry which is preliminary data.</text>
</comment>
<keyword evidence="2" id="KW-1185">Reference proteome</keyword>
<evidence type="ECO:0000313" key="1">
    <source>
        <dbReference type="EMBL" id="ETO15471.1"/>
    </source>
</evidence>
<gene>
    <name evidence="1" type="ORF">RFI_21893</name>
</gene>
<proteinExistence type="predicted"/>
<reference evidence="1 2" key="1">
    <citation type="journal article" date="2013" name="Curr. Biol.">
        <title>The Genome of the Foraminiferan Reticulomyxa filosa.</title>
        <authorList>
            <person name="Glockner G."/>
            <person name="Hulsmann N."/>
            <person name="Schleicher M."/>
            <person name="Noegel A.A."/>
            <person name="Eichinger L."/>
            <person name="Gallinger C."/>
            <person name="Pawlowski J."/>
            <person name="Sierra R."/>
            <person name="Euteneuer U."/>
            <person name="Pillet L."/>
            <person name="Moustafa A."/>
            <person name="Platzer M."/>
            <person name="Groth M."/>
            <person name="Szafranski K."/>
            <person name="Schliwa M."/>
        </authorList>
    </citation>
    <scope>NUCLEOTIDE SEQUENCE [LARGE SCALE GENOMIC DNA]</scope>
</reference>
<accession>X6MP86</accession>
<sequence>MLSHTSLYLIQITTQNKTEEKEKELDNNELKCNKNCQNIVSLLIFPSLKNGLDFLLMNENDQTIHLKNNEWNNCYLGIYLFGKNIILTVNYDKTFRKEFGHMKIKTSHLWIKQIHLDFETYCIITIFFKKLLLQDYSNHSIISLFLK</sequence>
<name>X6MP86_RETFI</name>
<dbReference type="AlphaFoldDB" id="X6MP86"/>
<dbReference type="Proteomes" id="UP000023152">
    <property type="component" value="Unassembled WGS sequence"/>
</dbReference>
<protein>
    <submittedName>
        <fullName evidence="1">Uncharacterized protein</fullName>
    </submittedName>
</protein>
<evidence type="ECO:0000313" key="2">
    <source>
        <dbReference type="Proteomes" id="UP000023152"/>
    </source>
</evidence>